<evidence type="ECO:0000313" key="2">
    <source>
        <dbReference type="Proteomes" id="UP001213799"/>
    </source>
</evidence>
<dbReference type="EMBL" id="JAQJAE010000001">
    <property type="protein sequence ID" value="KAJ5615222.1"/>
    <property type="molecule type" value="Genomic_DNA"/>
</dbReference>
<name>A0AAD6EEQ1_9EURO</name>
<reference evidence="1" key="2">
    <citation type="submission" date="2023-01" db="EMBL/GenBank/DDBJ databases">
        <authorList>
            <person name="Petersen C."/>
        </authorList>
    </citation>
    <scope>NUCLEOTIDE SEQUENCE</scope>
    <source>
        <strain evidence="1">IBT 12815</strain>
    </source>
</reference>
<feature type="non-terminal residue" evidence="1">
    <location>
        <position position="1"/>
    </location>
</feature>
<keyword evidence="2" id="KW-1185">Reference proteome</keyword>
<dbReference type="GeneID" id="81581636"/>
<sequence>MVRLTMKPHFNSSSLFIKLQLTGSHTTFEFVNFYREKFIIPFYFLPYTTHLCQPLDEHLQKSVQRHIQRSIDANTLLYQEVELLKASLKKAQSYKSTTYTPKNGKSLLRTKGNVLSPICANRMMVKRQDANARKLKRLQAKHAKELEAQQRAQEARDLLETKHKASMAARDSNGGN</sequence>
<evidence type="ECO:0000313" key="1">
    <source>
        <dbReference type="EMBL" id="KAJ5615222.1"/>
    </source>
</evidence>
<dbReference type="RefSeq" id="XP_056756389.1">
    <property type="nucleotide sequence ID" value="XM_056891394.1"/>
</dbReference>
<accession>A0AAD6EEQ1</accession>
<dbReference type="Proteomes" id="UP001213799">
    <property type="component" value="Unassembled WGS sequence"/>
</dbReference>
<comment type="caution">
    <text evidence="1">The sequence shown here is derived from an EMBL/GenBank/DDBJ whole genome shotgun (WGS) entry which is preliminary data.</text>
</comment>
<gene>
    <name evidence="1" type="ORF">N7537_000336</name>
</gene>
<proteinExistence type="predicted"/>
<organism evidence="1 2">
    <name type="scientific">Penicillium hordei</name>
    <dbReference type="NCBI Taxonomy" id="40994"/>
    <lineage>
        <taxon>Eukaryota</taxon>
        <taxon>Fungi</taxon>
        <taxon>Dikarya</taxon>
        <taxon>Ascomycota</taxon>
        <taxon>Pezizomycotina</taxon>
        <taxon>Eurotiomycetes</taxon>
        <taxon>Eurotiomycetidae</taxon>
        <taxon>Eurotiales</taxon>
        <taxon>Aspergillaceae</taxon>
        <taxon>Penicillium</taxon>
    </lineage>
</organism>
<reference evidence="1" key="1">
    <citation type="journal article" date="2023" name="IMA Fungus">
        <title>Comparative genomic study of the Penicillium genus elucidates a diverse pangenome and 15 lateral gene transfer events.</title>
        <authorList>
            <person name="Petersen C."/>
            <person name="Sorensen T."/>
            <person name="Nielsen M.R."/>
            <person name="Sondergaard T.E."/>
            <person name="Sorensen J.L."/>
            <person name="Fitzpatrick D.A."/>
            <person name="Frisvad J.C."/>
            <person name="Nielsen K.L."/>
        </authorList>
    </citation>
    <scope>NUCLEOTIDE SEQUENCE</scope>
    <source>
        <strain evidence="1">IBT 12815</strain>
    </source>
</reference>
<protein>
    <submittedName>
        <fullName evidence="1">Uncharacterized protein</fullName>
    </submittedName>
</protein>
<dbReference type="AlphaFoldDB" id="A0AAD6EEQ1"/>